<gene>
    <name evidence="2" type="ORF">K0504_11950</name>
</gene>
<name>A0ABS7EHD3_9GAMM</name>
<dbReference type="Gene3D" id="1.20.1440.40">
    <property type="entry name" value="YqcC-like"/>
    <property type="match status" value="1"/>
</dbReference>
<organism evidence="2 3">
    <name type="scientific">Neiella holothuriorum</name>
    <dbReference type="NCBI Taxonomy" id="2870530"/>
    <lineage>
        <taxon>Bacteria</taxon>
        <taxon>Pseudomonadati</taxon>
        <taxon>Pseudomonadota</taxon>
        <taxon>Gammaproteobacteria</taxon>
        <taxon>Alteromonadales</taxon>
        <taxon>Echinimonadaceae</taxon>
        <taxon>Neiella</taxon>
    </lineage>
</organism>
<accession>A0ABS7EHD3</accession>
<proteinExistence type="predicted"/>
<dbReference type="Pfam" id="PF04287">
    <property type="entry name" value="DUF446"/>
    <property type="match status" value="1"/>
</dbReference>
<reference evidence="2" key="1">
    <citation type="submission" date="2021-07" db="EMBL/GenBank/DDBJ databases">
        <title>Neiella marina sp. nov., isolated from the intestinal content of sea cucumber Apostichopus japonicus.</title>
        <authorList>
            <person name="Bai X."/>
        </authorList>
    </citation>
    <scope>NUCLEOTIDE SEQUENCE</scope>
    <source>
        <strain evidence="2">126</strain>
    </source>
</reference>
<dbReference type="SUPFAM" id="SSF158452">
    <property type="entry name" value="YqcC-like"/>
    <property type="match status" value="1"/>
</dbReference>
<evidence type="ECO:0000313" key="3">
    <source>
        <dbReference type="Proteomes" id="UP001166251"/>
    </source>
</evidence>
<dbReference type="PANTHER" id="PTHR39586:SF1">
    <property type="entry name" value="CYTOPLASMIC PROTEIN"/>
    <property type="match status" value="1"/>
</dbReference>
<dbReference type="RefSeq" id="WP_220104426.1">
    <property type="nucleotide sequence ID" value="NZ_JAHZSS010000014.1"/>
</dbReference>
<dbReference type="Proteomes" id="UP001166251">
    <property type="component" value="Unassembled WGS sequence"/>
</dbReference>
<feature type="domain" description="YqcC-like" evidence="1">
    <location>
        <begin position="9"/>
        <end position="105"/>
    </location>
</feature>
<dbReference type="InterPro" id="IPR023376">
    <property type="entry name" value="YqcC-like_dom"/>
</dbReference>
<keyword evidence="3" id="KW-1185">Reference proteome</keyword>
<evidence type="ECO:0000313" key="2">
    <source>
        <dbReference type="EMBL" id="MBW8191749.1"/>
    </source>
</evidence>
<dbReference type="PIRSF" id="PIRSF006257">
    <property type="entry name" value="UCP006257"/>
    <property type="match status" value="1"/>
</dbReference>
<dbReference type="InterPro" id="IPR007384">
    <property type="entry name" value="UCP006257"/>
</dbReference>
<dbReference type="EMBL" id="JAHZSS010000014">
    <property type="protein sequence ID" value="MBW8191749.1"/>
    <property type="molecule type" value="Genomic_DNA"/>
</dbReference>
<dbReference type="InterPro" id="IPR036814">
    <property type="entry name" value="YqcC-like_sf"/>
</dbReference>
<comment type="caution">
    <text evidence="2">The sequence shown here is derived from an EMBL/GenBank/DDBJ whole genome shotgun (WGS) entry which is preliminary data.</text>
</comment>
<dbReference type="PANTHER" id="PTHR39586">
    <property type="entry name" value="CYTOPLASMIC PROTEIN-RELATED"/>
    <property type="match status" value="1"/>
</dbReference>
<protein>
    <submittedName>
        <fullName evidence="2">YqcC family protein</fullName>
    </submittedName>
</protein>
<evidence type="ECO:0000259" key="1">
    <source>
        <dbReference type="Pfam" id="PF04287"/>
    </source>
</evidence>
<sequence length="106" mass="12021">MTFGTRHQQMAQLLVKLTQELQLLSLWQREPPSPQALASREPFCVDTLTLPQWLQFIFIPKMGALIQAEQPLPVTIGIAPLAEQTYQHELAAKQTLIELLRAIDDC</sequence>